<feature type="DNA-binding region" description="H-T-H motif" evidence="2">
    <location>
        <begin position="26"/>
        <end position="45"/>
    </location>
</feature>
<dbReference type="EMBL" id="MKGH01000002">
    <property type="protein sequence ID" value="PKX79932.1"/>
    <property type="molecule type" value="Genomic_DNA"/>
</dbReference>
<evidence type="ECO:0000313" key="7">
    <source>
        <dbReference type="Proteomes" id="UP000234349"/>
    </source>
</evidence>
<dbReference type="PANTHER" id="PTHR43479">
    <property type="entry name" value="ACREF/ENVCD OPERON REPRESSOR-RELATED"/>
    <property type="match status" value="1"/>
</dbReference>
<dbReference type="Proteomes" id="UP000239650">
    <property type="component" value="Unassembled WGS sequence"/>
</dbReference>
<dbReference type="EMBL" id="CP122959">
    <property type="protein sequence ID" value="WGI18944.1"/>
    <property type="molecule type" value="Genomic_DNA"/>
</dbReference>
<reference evidence="6" key="3">
    <citation type="submission" date="2023-04" db="EMBL/GenBank/DDBJ databases">
        <title>Novel strain of Lactilactobacillus sakei and use thereof.</title>
        <authorList>
            <person name="Kim S.Y."/>
        </authorList>
    </citation>
    <scope>NUCLEOTIDE SEQUENCE</scope>
    <source>
        <strain evidence="6">HUP1</strain>
    </source>
</reference>
<dbReference type="AlphaFoldDB" id="A0A094Y2B4"/>
<dbReference type="InterPro" id="IPR039532">
    <property type="entry name" value="TetR_C_Firmicutes"/>
</dbReference>
<dbReference type="InterPro" id="IPR009057">
    <property type="entry name" value="Homeodomain-like_sf"/>
</dbReference>
<dbReference type="GO" id="GO:0003677">
    <property type="term" value="F:DNA binding"/>
    <property type="evidence" value="ECO:0007669"/>
    <property type="project" value="UniProtKB-UniRule"/>
</dbReference>
<dbReference type="GeneID" id="57132565"/>
<dbReference type="NCBIfam" id="TIGR02366">
    <property type="entry name" value="DHAK_reg"/>
    <property type="match status" value="1"/>
</dbReference>
<name>A0A094Y2B4_LATSK</name>
<evidence type="ECO:0000256" key="2">
    <source>
        <dbReference type="PROSITE-ProRule" id="PRU00335"/>
    </source>
</evidence>
<proteinExistence type="predicted"/>
<dbReference type="Pfam" id="PF14278">
    <property type="entry name" value="TetR_C_8"/>
    <property type="match status" value="1"/>
</dbReference>
<gene>
    <name evidence="5" type="primary">dhaS</name>
    <name evidence="4" type="ORF">CUR37_00795</name>
    <name evidence="5" type="ORF">LAS9267_00975</name>
    <name evidence="6" type="ORF">QBD03_09390</name>
</gene>
<feature type="domain" description="HTH tetR-type" evidence="3">
    <location>
        <begin position="3"/>
        <end position="63"/>
    </location>
</feature>
<reference evidence="4 7" key="1">
    <citation type="submission" date="2016-09" db="EMBL/GenBank/DDBJ databases">
        <authorList>
            <person name="Inglin R.C."/>
        </authorList>
    </citation>
    <scope>NUCLEOTIDE SEQUENCE [LARGE SCALE GENOMIC DNA]</scope>
    <source>
        <strain evidence="4 7">RI-517</strain>
    </source>
</reference>
<dbReference type="GO" id="GO:0016301">
    <property type="term" value="F:kinase activity"/>
    <property type="evidence" value="ECO:0007669"/>
    <property type="project" value="UniProtKB-KW"/>
</dbReference>
<evidence type="ECO:0000313" key="8">
    <source>
        <dbReference type="Proteomes" id="UP000239650"/>
    </source>
</evidence>
<dbReference type="PANTHER" id="PTHR43479:SF7">
    <property type="entry name" value="TETR-FAMILY TRANSCRIPTIONAL REGULATOR"/>
    <property type="match status" value="1"/>
</dbReference>
<protein>
    <submittedName>
        <fullName evidence="4">Dihydroxyacetone kinase transcriptional activator DhaS</fullName>
    </submittedName>
    <submittedName>
        <fullName evidence="5">HTH-type dhaKLM operon transcriptional activator DhaS</fullName>
    </submittedName>
</protein>
<keyword evidence="4" id="KW-0808">Transferase</keyword>
<dbReference type="RefSeq" id="WP_016265641.1">
    <property type="nucleotide sequence ID" value="NZ_BJLN01000005.1"/>
</dbReference>
<evidence type="ECO:0000313" key="6">
    <source>
        <dbReference type="EMBL" id="WGI18944.1"/>
    </source>
</evidence>
<accession>A0A094Y2B4</accession>
<evidence type="ECO:0000313" key="4">
    <source>
        <dbReference type="EMBL" id="PKX79932.1"/>
    </source>
</evidence>
<dbReference type="Gene3D" id="1.10.357.10">
    <property type="entry name" value="Tetracycline Repressor, domain 2"/>
    <property type="match status" value="1"/>
</dbReference>
<evidence type="ECO:0000259" key="3">
    <source>
        <dbReference type="PROSITE" id="PS50977"/>
    </source>
</evidence>
<dbReference type="Proteomes" id="UP000234349">
    <property type="component" value="Unassembled WGS sequence"/>
</dbReference>
<dbReference type="Proteomes" id="UP001179858">
    <property type="component" value="Chromosome"/>
</dbReference>
<sequence length="196" mass="22738">MSVTIQKKIATAFKALMVDTPFKQISVTLIMTTAGIRRQTFYDYFPDKYALLTWIYDQEIGEYVADHLTYPHWTIILEQLLTYFEDNRTFYQNAITINGQNSFETHFNHHLRQLVQIIINDLTQLHHLTLSPTYQQFLLDYLSGAIVAYTASWLRTDQPQSIQQVSAALQITLTDTINGLLLRTGHLDTKKEYEVG</sequence>
<evidence type="ECO:0000313" key="5">
    <source>
        <dbReference type="EMBL" id="SPE20615.1"/>
    </source>
</evidence>
<dbReference type="PROSITE" id="PS50977">
    <property type="entry name" value="HTH_TETR_2"/>
    <property type="match status" value="1"/>
</dbReference>
<keyword evidence="1 2" id="KW-0238">DNA-binding</keyword>
<dbReference type="SUPFAM" id="SSF46689">
    <property type="entry name" value="Homeodomain-like"/>
    <property type="match status" value="1"/>
</dbReference>
<dbReference type="InterPro" id="IPR012738">
    <property type="entry name" value="Tscrpt_reg_DhaS"/>
</dbReference>
<dbReference type="InterPro" id="IPR001647">
    <property type="entry name" value="HTH_TetR"/>
</dbReference>
<evidence type="ECO:0000256" key="1">
    <source>
        <dbReference type="ARBA" id="ARBA00023125"/>
    </source>
</evidence>
<keyword evidence="4" id="KW-0418">Kinase</keyword>
<organism evidence="5 8">
    <name type="scientific">Latilactobacillus sakei</name>
    <name type="common">Lactobacillus sakei</name>
    <dbReference type="NCBI Taxonomy" id="1599"/>
    <lineage>
        <taxon>Bacteria</taxon>
        <taxon>Bacillati</taxon>
        <taxon>Bacillota</taxon>
        <taxon>Bacilli</taxon>
        <taxon>Lactobacillales</taxon>
        <taxon>Lactobacillaceae</taxon>
        <taxon>Latilactobacillus</taxon>
    </lineage>
</organism>
<reference evidence="5 8" key="2">
    <citation type="submission" date="2018-02" db="EMBL/GenBank/DDBJ databases">
        <authorList>
            <person name="Rodrigo-Torres L."/>
            <person name="Arahal R. D."/>
            <person name="Lucena T."/>
        </authorList>
    </citation>
    <scope>NUCLEOTIDE SEQUENCE [LARGE SCALE GENOMIC DNA]</scope>
    <source>
        <strain evidence="5 8">CECT 9267</strain>
    </source>
</reference>
<dbReference type="InterPro" id="IPR050624">
    <property type="entry name" value="HTH-type_Tx_Regulator"/>
</dbReference>
<dbReference type="EMBL" id="OKRC01000004">
    <property type="protein sequence ID" value="SPE20615.1"/>
    <property type="molecule type" value="Genomic_DNA"/>
</dbReference>